<sequence length="77" mass="8587">MTTREEVMLMNQKLIQMEEKIAAMDKKLDELMSRLLDPDNGIASKVNQNTAARKGLGRALWVLYGIVAGAIAKALWL</sequence>
<gene>
    <name evidence="3" type="ORF">NIOZUU157_00174</name>
</gene>
<proteinExistence type="predicted"/>
<dbReference type="EMBL" id="MW030551">
    <property type="protein sequence ID" value="QPI16288.1"/>
    <property type="molecule type" value="Genomic_DNA"/>
</dbReference>
<evidence type="ECO:0000256" key="2">
    <source>
        <dbReference type="SAM" id="Phobius"/>
    </source>
</evidence>
<organism evidence="3">
    <name type="scientific">Virus NIOZ-UU157</name>
    <dbReference type="NCBI Taxonomy" id="2763269"/>
    <lineage>
        <taxon>Viruses</taxon>
    </lineage>
</organism>
<keyword evidence="1" id="KW-0175">Coiled coil</keyword>
<reference evidence="3" key="1">
    <citation type="submission" date="2020-08" db="EMBL/GenBank/DDBJ databases">
        <title>Bridging the membrane lipid divide: bacteria of the FCB group superphylum have the potential to synthesize archaeal ether lipids.</title>
        <authorList>
            <person name="Villanueva L."/>
            <person name="von Meijenfeldt F.A.B."/>
            <person name="Westbye A.B."/>
            <person name="Yadav S."/>
            <person name="Hopmans E.C."/>
            <person name="Dutilh B.E."/>
            <person name="Sinninghe Damste J.S."/>
        </authorList>
    </citation>
    <scope>NUCLEOTIDE SEQUENCE</scope>
    <source>
        <strain evidence="3">NIOZ-UU157</strain>
    </source>
</reference>
<name>A0A7S9XG54_9VIRU</name>
<evidence type="ECO:0000313" key="3">
    <source>
        <dbReference type="EMBL" id="QPI16288.1"/>
    </source>
</evidence>
<keyword evidence="2" id="KW-1133">Transmembrane helix</keyword>
<feature type="transmembrane region" description="Helical" evidence="2">
    <location>
        <begin position="59"/>
        <end position="76"/>
    </location>
</feature>
<keyword evidence="2" id="KW-0472">Membrane</keyword>
<feature type="coiled-coil region" evidence="1">
    <location>
        <begin position="7"/>
        <end position="34"/>
    </location>
</feature>
<protein>
    <submittedName>
        <fullName evidence="3">Uncharacterized protein</fullName>
    </submittedName>
</protein>
<accession>A0A7S9XG54</accession>
<evidence type="ECO:0000256" key="1">
    <source>
        <dbReference type="SAM" id="Coils"/>
    </source>
</evidence>
<keyword evidence="2" id="KW-0812">Transmembrane</keyword>